<evidence type="ECO:0000313" key="2">
    <source>
        <dbReference type="EMBL" id="GIY36503.1"/>
    </source>
</evidence>
<keyword evidence="3" id="KW-1185">Reference proteome</keyword>
<dbReference type="EMBL" id="BPLR01010057">
    <property type="protein sequence ID" value="GIY36503.1"/>
    <property type="molecule type" value="Genomic_DNA"/>
</dbReference>
<dbReference type="AlphaFoldDB" id="A0AAV4SPZ9"/>
<dbReference type="Proteomes" id="UP001054945">
    <property type="component" value="Unassembled WGS sequence"/>
</dbReference>
<protein>
    <submittedName>
        <fullName evidence="2">Uncharacterized protein</fullName>
    </submittedName>
</protein>
<comment type="caution">
    <text evidence="2">The sequence shown here is derived from an EMBL/GenBank/DDBJ whole genome shotgun (WGS) entry which is preliminary data.</text>
</comment>
<feature type="region of interest" description="Disordered" evidence="1">
    <location>
        <begin position="35"/>
        <end position="69"/>
    </location>
</feature>
<evidence type="ECO:0000313" key="3">
    <source>
        <dbReference type="Proteomes" id="UP001054945"/>
    </source>
</evidence>
<organism evidence="2 3">
    <name type="scientific">Caerostris extrusa</name>
    <name type="common">Bark spider</name>
    <name type="synonym">Caerostris bankana</name>
    <dbReference type="NCBI Taxonomy" id="172846"/>
    <lineage>
        <taxon>Eukaryota</taxon>
        <taxon>Metazoa</taxon>
        <taxon>Ecdysozoa</taxon>
        <taxon>Arthropoda</taxon>
        <taxon>Chelicerata</taxon>
        <taxon>Arachnida</taxon>
        <taxon>Araneae</taxon>
        <taxon>Araneomorphae</taxon>
        <taxon>Entelegynae</taxon>
        <taxon>Araneoidea</taxon>
        <taxon>Araneidae</taxon>
        <taxon>Caerostris</taxon>
    </lineage>
</organism>
<sequence length="69" mass="7505">MQLAEHDVNLLELSGKSENLQKLGKEIPGTLIFLPKQNTGHKLRQSPNKAKPTDKGSVGLPLTTTNDGR</sequence>
<reference evidence="2 3" key="1">
    <citation type="submission" date="2021-06" db="EMBL/GenBank/DDBJ databases">
        <title>Caerostris extrusa draft genome.</title>
        <authorList>
            <person name="Kono N."/>
            <person name="Arakawa K."/>
        </authorList>
    </citation>
    <scope>NUCLEOTIDE SEQUENCE [LARGE SCALE GENOMIC DNA]</scope>
</reference>
<evidence type="ECO:0000256" key="1">
    <source>
        <dbReference type="SAM" id="MobiDB-lite"/>
    </source>
</evidence>
<proteinExistence type="predicted"/>
<gene>
    <name evidence="2" type="ORF">CEXT_521741</name>
</gene>
<accession>A0AAV4SPZ9</accession>
<name>A0AAV4SPZ9_CAEEX</name>